<dbReference type="RefSeq" id="WP_257718486.1">
    <property type="nucleotide sequence ID" value="NZ_JANJOU010000025.1"/>
</dbReference>
<dbReference type="EC" id="2.4.-.-" evidence="3"/>
<keyword evidence="3" id="KW-0808">Transferase</keyword>
<dbReference type="EMBL" id="JANJOU010000025">
    <property type="protein sequence ID" value="MCR0984832.1"/>
    <property type="molecule type" value="Genomic_DNA"/>
</dbReference>
<keyword evidence="1" id="KW-0812">Transmembrane</keyword>
<name>A0ABT1X9Q4_9PROT</name>
<feature type="transmembrane region" description="Helical" evidence="1">
    <location>
        <begin position="281"/>
        <end position="301"/>
    </location>
</feature>
<dbReference type="NCBIfam" id="TIGR03469">
    <property type="entry name" value="HpnB"/>
    <property type="match status" value="1"/>
</dbReference>
<feature type="domain" description="Glycosyltransferase 2-like" evidence="2">
    <location>
        <begin position="47"/>
        <end position="223"/>
    </location>
</feature>
<accession>A0ABT1X9Q4</accession>
<feature type="transmembrane region" description="Helical" evidence="1">
    <location>
        <begin position="313"/>
        <end position="332"/>
    </location>
</feature>
<comment type="caution">
    <text evidence="3">The sequence shown here is derived from an EMBL/GenBank/DDBJ whole genome shotgun (WGS) entry which is preliminary data.</text>
</comment>
<organism evidence="3 4">
    <name type="scientific">Roseomonas populi</name>
    <dbReference type="NCBI Taxonomy" id="3121582"/>
    <lineage>
        <taxon>Bacteria</taxon>
        <taxon>Pseudomonadati</taxon>
        <taxon>Pseudomonadota</taxon>
        <taxon>Alphaproteobacteria</taxon>
        <taxon>Acetobacterales</taxon>
        <taxon>Roseomonadaceae</taxon>
        <taxon>Roseomonas</taxon>
    </lineage>
</organism>
<dbReference type="SUPFAM" id="SSF53448">
    <property type="entry name" value="Nucleotide-diphospho-sugar transferases"/>
    <property type="match status" value="1"/>
</dbReference>
<keyword evidence="3" id="KW-0328">Glycosyltransferase</keyword>
<evidence type="ECO:0000313" key="3">
    <source>
        <dbReference type="EMBL" id="MCR0984832.1"/>
    </source>
</evidence>
<gene>
    <name evidence="3" type="ORF">NRP21_22485</name>
</gene>
<sequence length="382" mass="40872">MSLLLGLVPVAIWLVLLLARGGFWLCRERDSRDPAPEPAAWPRVVAVVPARDEADVIARSIGSLRAQDYPGPFSVILVDDGSTDGTAEAAMSALGATADRAPLEVLRGEPLPGGWTGKLWALSQGVRHAGDAPDYLLLTDADIGHAPDNLRALVARAEAGRLSLVSLMAELSCATAAERFLIPAFVFFFQTLYPFRWVADARARTAAGAGGCMLVRREALERIGGIAAIRTAIIDDCNLARRLKGTGPIRLDLTRRARSLRPYGGVAEIGRMVSRSAYAQLGYSPLLLAGTVLGMALTYLLPPALALFGDGPARIAGLVAWAMMALAFQPMLRFYRVSPLWGPALPVIGAAYTWFTLQSALQVWRGKGGMWKGRAQAMAGRA</sequence>
<feature type="transmembrane region" description="Helical" evidence="1">
    <location>
        <begin position="344"/>
        <end position="364"/>
    </location>
</feature>
<keyword evidence="1" id="KW-0472">Membrane</keyword>
<dbReference type="PANTHER" id="PTHR43646:SF3">
    <property type="entry name" value="SLR1566 PROTEIN"/>
    <property type="match status" value="1"/>
</dbReference>
<evidence type="ECO:0000259" key="2">
    <source>
        <dbReference type="Pfam" id="PF00535"/>
    </source>
</evidence>
<dbReference type="InterPro" id="IPR017832">
    <property type="entry name" value="Glyco_trans_2_hopen-assoc_HpnB"/>
</dbReference>
<dbReference type="GO" id="GO:0016757">
    <property type="term" value="F:glycosyltransferase activity"/>
    <property type="evidence" value="ECO:0007669"/>
    <property type="project" value="UniProtKB-KW"/>
</dbReference>
<dbReference type="PANTHER" id="PTHR43646">
    <property type="entry name" value="GLYCOSYLTRANSFERASE"/>
    <property type="match status" value="1"/>
</dbReference>
<dbReference type="Pfam" id="PF00535">
    <property type="entry name" value="Glycos_transf_2"/>
    <property type="match status" value="1"/>
</dbReference>
<evidence type="ECO:0000256" key="1">
    <source>
        <dbReference type="SAM" id="Phobius"/>
    </source>
</evidence>
<proteinExistence type="predicted"/>
<dbReference type="InterPro" id="IPR001173">
    <property type="entry name" value="Glyco_trans_2-like"/>
</dbReference>
<dbReference type="Gene3D" id="3.90.550.10">
    <property type="entry name" value="Spore Coat Polysaccharide Biosynthesis Protein SpsA, Chain A"/>
    <property type="match status" value="1"/>
</dbReference>
<dbReference type="InterPro" id="IPR029044">
    <property type="entry name" value="Nucleotide-diphossugar_trans"/>
</dbReference>
<keyword evidence="4" id="KW-1185">Reference proteome</keyword>
<keyword evidence="1" id="KW-1133">Transmembrane helix</keyword>
<evidence type="ECO:0000313" key="4">
    <source>
        <dbReference type="Proteomes" id="UP001524642"/>
    </source>
</evidence>
<dbReference type="Proteomes" id="UP001524642">
    <property type="component" value="Unassembled WGS sequence"/>
</dbReference>
<reference evidence="3 4" key="1">
    <citation type="submission" date="2022-06" db="EMBL/GenBank/DDBJ databases">
        <title>Roseomonas CN29.</title>
        <authorList>
            <person name="Cheng Y."/>
            <person name="He X."/>
        </authorList>
    </citation>
    <scope>NUCLEOTIDE SEQUENCE [LARGE SCALE GENOMIC DNA]</scope>
    <source>
        <strain evidence="3 4">CN29</strain>
    </source>
</reference>
<protein>
    <submittedName>
        <fullName evidence="3">Glycosyltransferase</fullName>
        <ecNumber evidence="3">2.4.-.-</ecNumber>
    </submittedName>
</protein>